<gene>
    <name evidence="2" type="ORF">GX50_06884</name>
</gene>
<accession>A0A2B7Z9Y5</accession>
<evidence type="ECO:0000313" key="2">
    <source>
        <dbReference type="EMBL" id="PGH30365.1"/>
    </source>
</evidence>
<organism evidence="2 3">
    <name type="scientific">[Emmonsia] crescens</name>
    <dbReference type="NCBI Taxonomy" id="73230"/>
    <lineage>
        <taxon>Eukaryota</taxon>
        <taxon>Fungi</taxon>
        <taxon>Dikarya</taxon>
        <taxon>Ascomycota</taxon>
        <taxon>Pezizomycotina</taxon>
        <taxon>Eurotiomycetes</taxon>
        <taxon>Eurotiomycetidae</taxon>
        <taxon>Onygenales</taxon>
        <taxon>Ajellomycetaceae</taxon>
        <taxon>Emergomyces</taxon>
    </lineage>
</organism>
<keyword evidence="3" id="KW-1185">Reference proteome</keyword>
<reference evidence="2 3" key="1">
    <citation type="submission" date="2017-10" db="EMBL/GenBank/DDBJ databases">
        <title>Comparative genomics in systemic dimorphic fungi from Ajellomycetaceae.</title>
        <authorList>
            <person name="Munoz J.F."/>
            <person name="Mcewen J.G."/>
            <person name="Clay O.K."/>
            <person name="Cuomo C.A."/>
        </authorList>
    </citation>
    <scope>NUCLEOTIDE SEQUENCE [LARGE SCALE GENOMIC DNA]</scope>
    <source>
        <strain evidence="2 3">UAMH4076</strain>
    </source>
</reference>
<dbReference type="AlphaFoldDB" id="A0A2B7Z9Y5"/>
<comment type="caution">
    <text evidence="2">The sequence shown here is derived from an EMBL/GenBank/DDBJ whole genome shotgun (WGS) entry which is preliminary data.</text>
</comment>
<name>A0A2B7Z9Y5_9EURO</name>
<evidence type="ECO:0000256" key="1">
    <source>
        <dbReference type="SAM" id="MobiDB-lite"/>
    </source>
</evidence>
<feature type="compositionally biased region" description="Basic and acidic residues" evidence="1">
    <location>
        <begin position="118"/>
        <end position="131"/>
    </location>
</feature>
<evidence type="ECO:0000313" key="3">
    <source>
        <dbReference type="Proteomes" id="UP000226031"/>
    </source>
</evidence>
<protein>
    <submittedName>
        <fullName evidence="2">Uncharacterized protein</fullName>
    </submittedName>
</protein>
<dbReference type="EMBL" id="PDND01000177">
    <property type="protein sequence ID" value="PGH30365.1"/>
    <property type="molecule type" value="Genomic_DNA"/>
</dbReference>
<feature type="region of interest" description="Disordered" evidence="1">
    <location>
        <begin position="101"/>
        <end position="131"/>
    </location>
</feature>
<proteinExistence type="predicted"/>
<dbReference type="Proteomes" id="UP000226031">
    <property type="component" value="Unassembled WGS sequence"/>
</dbReference>
<sequence length="143" mass="16579">MEGETQIIHRTPSSKYQTHSFTASEFSKHQSGLNNGEAINWFVQLRERTKDVMYCDFSLSHLLYEDCVRMNELRNNAREIVSGVSAFYTLVDEASVRLEESRNGFETEPFPELPDIIEGPRESRYHTTDPEKPLQLKELGECF</sequence>